<dbReference type="OrthoDB" id="5361617at2759"/>
<keyword evidence="3" id="KW-1185">Reference proteome</keyword>
<dbReference type="AlphaFoldDB" id="A0A9N8JSS9"/>
<sequence length="79" mass="8951">MRRTPQRPRPSEPPVATPRTIEPPTKKIFNCIADDSALLAGAKKSTRDGIRKWIANGQIRLFVPLYSTPSYMQKIHGYD</sequence>
<evidence type="ECO:0000313" key="2">
    <source>
        <dbReference type="EMBL" id="CAD0093537.1"/>
    </source>
</evidence>
<protein>
    <submittedName>
        <fullName evidence="2">Uncharacterized protein</fullName>
    </submittedName>
</protein>
<name>A0A9N8JSS9_9PEZI</name>
<dbReference type="Proteomes" id="UP000714618">
    <property type="component" value="Unassembled WGS sequence"/>
</dbReference>
<comment type="caution">
    <text evidence="2">The sequence shown here is derived from an EMBL/GenBank/DDBJ whole genome shotgun (WGS) entry which is preliminary data.</text>
</comment>
<feature type="compositionally biased region" description="Pro residues" evidence="1">
    <location>
        <begin position="7"/>
        <end position="16"/>
    </location>
</feature>
<organism evidence="2 3">
    <name type="scientific">Aureobasidium mustum</name>
    <dbReference type="NCBI Taxonomy" id="2773714"/>
    <lineage>
        <taxon>Eukaryota</taxon>
        <taxon>Fungi</taxon>
        <taxon>Dikarya</taxon>
        <taxon>Ascomycota</taxon>
        <taxon>Pezizomycotina</taxon>
        <taxon>Dothideomycetes</taxon>
        <taxon>Dothideomycetidae</taxon>
        <taxon>Dothideales</taxon>
        <taxon>Saccotheciaceae</taxon>
        <taxon>Aureobasidium</taxon>
    </lineage>
</organism>
<evidence type="ECO:0000256" key="1">
    <source>
        <dbReference type="SAM" id="MobiDB-lite"/>
    </source>
</evidence>
<accession>A0A9N8JSS9</accession>
<feature type="region of interest" description="Disordered" evidence="1">
    <location>
        <begin position="1"/>
        <end position="26"/>
    </location>
</feature>
<dbReference type="EMBL" id="CAIJEO010000005">
    <property type="protein sequence ID" value="CAD0093537.1"/>
    <property type="molecule type" value="Genomic_DNA"/>
</dbReference>
<evidence type="ECO:0000313" key="3">
    <source>
        <dbReference type="Proteomes" id="UP000714618"/>
    </source>
</evidence>
<proteinExistence type="predicted"/>
<reference evidence="2" key="1">
    <citation type="submission" date="2020-06" db="EMBL/GenBank/DDBJ databases">
        <authorList>
            <person name="Onetto C."/>
        </authorList>
    </citation>
    <scope>NUCLEOTIDE SEQUENCE</scope>
</reference>
<gene>
    <name evidence="2" type="ORF">AWRI4233_LOCUS4255</name>
</gene>